<feature type="signal peptide" evidence="8">
    <location>
        <begin position="1"/>
        <end position="26"/>
    </location>
</feature>
<dbReference type="InterPro" id="IPR033116">
    <property type="entry name" value="TRYPSIN_SER"/>
</dbReference>
<dbReference type="Pfam" id="PF00089">
    <property type="entry name" value="Trypsin"/>
    <property type="match status" value="1"/>
</dbReference>
<evidence type="ECO:0000256" key="3">
    <source>
        <dbReference type="ARBA" id="ARBA00022670"/>
    </source>
</evidence>
<keyword evidence="5 6" id="KW-0720">Serine protease</keyword>
<feature type="region of interest" description="Disordered" evidence="7">
    <location>
        <begin position="240"/>
        <end position="277"/>
    </location>
</feature>
<dbReference type="CDD" id="cd00190">
    <property type="entry name" value="Tryp_SPc"/>
    <property type="match status" value="1"/>
</dbReference>
<reference evidence="10 11" key="1">
    <citation type="submission" date="2021-04" db="EMBL/GenBank/DDBJ databases">
        <authorList>
            <person name="Bliznina A."/>
        </authorList>
    </citation>
    <scope>NUCLEOTIDE SEQUENCE [LARGE SCALE GENOMIC DNA]</scope>
</reference>
<dbReference type="InterPro" id="IPR050127">
    <property type="entry name" value="Serine_Proteases_S1"/>
</dbReference>
<keyword evidence="2" id="KW-0964">Secreted</keyword>
<comment type="subcellular location">
    <subcellularLocation>
        <location evidence="1">Secreted</location>
    </subcellularLocation>
</comment>
<evidence type="ECO:0000256" key="5">
    <source>
        <dbReference type="ARBA" id="ARBA00022825"/>
    </source>
</evidence>
<dbReference type="SMART" id="SM00020">
    <property type="entry name" value="Tryp_SPc"/>
    <property type="match status" value="1"/>
</dbReference>
<evidence type="ECO:0000256" key="6">
    <source>
        <dbReference type="RuleBase" id="RU363034"/>
    </source>
</evidence>
<sequence length="900" mass="101659">MREPEITTLFSLLIFCISFTAIDCSCQYTSYPTNGCGPDGPTIFSPVKCMTDCKGFTRAKKFEAEKISQIDGVTTYAVSFKGKTQPPPQSSYTGMLRFRSGCSQKALEYFYYYKKLVFMKLSDRTRNTYQIEFALHQIPKQEKQKDKESYVVQFSRNFTEGESFKAKGDAFIMMVGLDDWIMPYVNVTHDEIDECVAGAQLWYLPQDIDTSEIDYTKCFLSKRYNERIFWKESWELPPKRMPKTKSCPNPVQPSNGEDNEEDSETTKTRPMIAGGQESKKGRWPWFAWSPGGEANYTNDNFGLTILTKNEDGSDDWLLTDYYACRYNPSQLLIHIGEWNLEEEDDSKFQVYSKRKEYIDYGWYDRYCLVRVPNLINAAPKSCLDKNCFEPVCLGSEVPKDYTICYSAGFGAVKNIAEDDDSSDSSDDSYSYYSYYSWYYDNYFEDYYNAPKQTFVLKDFAVYVENGYYHAIDFDNGKGNRARRSHTDNDIDGPAHCVGDAGSPMICLVDDYPVLTSIVRGDRWCQEFPERIQTLPADKIIEFVNNPPEIFVFPNVTWEEPKENLTSGLVCDTPLDPIPAEPVRPRIIDGKPAPIEDYPFIVWLGFCGGTLITMNDGTSSDYIVSAAHCCELYEYYDIDILEKTNSTTERTTTTTNKPSTSSWTTTTGWGSTWGPTTTTTGSSSSPRQILLGTNDIYDLGECGISVDVQAYAIHHDYDYNFYDYDESKSEEKGIPADICLIKVPNIKAEIAKQRGSDALNTCKKAISPACLPAEHVPEGSYCKLAGWGDGNSPSYLLHDIGLYTFSNEYCMGTPNNDIIPVETFETQFCAGLPDFDGDGDIDKGNNACYGDSGGPLVCEAYGKPVLYGAVSWGARACSDKSYPDVYAKVSHFTDWILDLIE</sequence>
<proteinExistence type="predicted"/>
<dbReference type="PROSITE" id="PS50240">
    <property type="entry name" value="TRYPSIN_DOM"/>
    <property type="match status" value="1"/>
</dbReference>
<feature type="compositionally biased region" description="Polar residues" evidence="7">
    <location>
        <begin position="246"/>
        <end position="256"/>
    </location>
</feature>
<dbReference type="SUPFAM" id="SSF50494">
    <property type="entry name" value="Trypsin-like serine proteases"/>
    <property type="match status" value="2"/>
</dbReference>
<feature type="chain" id="PRO_5045706328" evidence="8">
    <location>
        <begin position="27"/>
        <end position="900"/>
    </location>
</feature>
<dbReference type="InterPro" id="IPR001254">
    <property type="entry name" value="Trypsin_dom"/>
</dbReference>
<organism evidence="10 11">
    <name type="scientific">Oikopleura dioica</name>
    <name type="common">Tunicate</name>
    <dbReference type="NCBI Taxonomy" id="34765"/>
    <lineage>
        <taxon>Eukaryota</taxon>
        <taxon>Metazoa</taxon>
        <taxon>Chordata</taxon>
        <taxon>Tunicata</taxon>
        <taxon>Appendicularia</taxon>
        <taxon>Copelata</taxon>
        <taxon>Oikopleuridae</taxon>
        <taxon>Oikopleura</taxon>
    </lineage>
</organism>
<evidence type="ECO:0000256" key="1">
    <source>
        <dbReference type="ARBA" id="ARBA00004613"/>
    </source>
</evidence>
<evidence type="ECO:0000256" key="8">
    <source>
        <dbReference type="SAM" id="SignalP"/>
    </source>
</evidence>
<dbReference type="PROSITE" id="PS00134">
    <property type="entry name" value="TRYPSIN_HIS"/>
    <property type="match status" value="1"/>
</dbReference>
<evidence type="ECO:0000313" key="11">
    <source>
        <dbReference type="Proteomes" id="UP001158576"/>
    </source>
</evidence>
<keyword evidence="8" id="KW-0732">Signal</keyword>
<keyword evidence="3 6" id="KW-0645">Protease</keyword>
<accession>A0ABN7T8V3</accession>
<dbReference type="PANTHER" id="PTHR24264:SF65">
    <property type="entry name" value="SRCR DOMAIN-CONTAINING PROTEIN"/>
    <property type="match status" value="1"/>
</dbReference>
<evidence type="ECO:0000259" key="9">
    <source>
        <dbReference type="PROSITE" id="PS50240"/>
    </source>
</evidence>
<name>A0ABN7T8V3_OIKDI</name>
<keyword evidence="4 6" id="KW-0378">Hydrolase</keyword>
<keyword evidence="11" id="KW-1185">Reference proteome</keyword>
<evidence type="ECO:0000256" key="7">
    <source>
        <dbReference type="SAM" id="MobiDB-lite"/>
    </source>
</evidence>
<protein>
    <submittedName>
        <fullName evidence="10">Oidioi.mRNA.OKI2018_I69.chr2.g6070.t1.cds</fullName>
    </submittedName>
</protein>
<evidence type="ECO:0000256" key="4">
    <source>
        <dbReference type="ARBA" id="ARBA00022801"/>
    </source>
</evidence>
<gene>
    <name evidence="10" type="ORF">OKIOD_LOCUS14835</name>
</gene>
<dbReference type="InterPro" id="IPR018114">
    <property type="entry name" value="TRYPSIN_HIS"/>
</dbReference>
<dbReference type="PROSITE" id="PS00135">
    <property type="entry name" value="TRYPSIN_SER"/>
    <property type="match status" value="1"/>
</dbReference>
<dbReference type="Proteomes" id="UP001158576">
    <property type="component" value="Chromosome 2"/>
</dbReference>
<dbReference type="InterPro" id="IPR009003">
    <property type="entry name" value="Peptidase_S1_PA"/>
</dbReference>
<feature type="domain" description="Peptidase S1" evidence="9">
    <location>
        <begin position="586"/>
        <end position="900"/>
    </location>
</feature>
<evidence type="ECO:0000313" key="10">
    <source>
        <dbReference type="EMBL" id="CAG5111797.1"/>
    </source>
</evidence>
<feature type="region of interest" description="Disordered" evidence="7">
    <location>
        <begin position="647"/>
        <end position="684"/>
    </location>
</feature>
<dbReference type="EMBL" id="OU015567">
    <property type="protein sequence ID" value="CAG5111797.1"/>
    <property type="molecule type" value="Genomic_DNA"/>
</dbReference>
<dbReference type="PANTHER" id="PTHR24264">
    <property type="entry name" value="TRYPSIN-RELATED"/>
    <property type="match status" value="1"/>
</dbReference>
<dbReference type="Gene3D" id="2.40.10.10">
    <property type="entry name" value="Trypsin-like serine proteases"/>
    <property type="match status" value="2"/>
</dbReference>
<dbReference type="InterPro" id="IPR043504">
    <property type="entry name" value="Peptidase_S1_PA_chymotrypsin"/>
</dbReference>
<evidence type="ECO:0000256" key="2">
    <source>
        <dbReference type="ARBA" id="ARBA00022525"/>
    </source>
</evidence>